<dbReference type="InterPro" id="IPR027640">
    <property type="entry name" value="Kinesin-like_fam"/>
</dbReference>
<dbReference type="InterPro" id="IPR001752">
    <property type="entry name" value="Kinesin_motor_dom"/>
</dbReference>
<dbReference type="SUPFAM" id="SSF52540">
    <property type="entry name" value="P-loop containing nucleoside triphosphate hydrolases"/>
    <property type="match status" value="1"/>
</dbReference>
<evidence type="ECO:0000256" key="4">
    <source>
        <dbReference type="ARBA" id="ARBA00023212"/>
    </source>
</evidence>
<gene>
    <name evidence="8" type="ORF">CesoFtcFv8_022645</name>
</gene>
<feature type="binding site" evidence="5">
    <location>
        <begin position="84"/>
        <end position="91"/>
    </location>
    <ligand>
        <name>ATP</name>
        <dbReference type="ChEBI" id="CHEBI:30616"/>
    </ligand>
</feature>
<dbReference type="PANTHER" id="PTHR21608">
    <property type="entry name" value="KINESIN-LIKE PROTEIN CG14535"/>
    <property type="match status" value="1"/>
</dbReference>
<evidence type="ECO:0000256" key="3">
    <source>
        <dbReference type="ARBA" id="ARBA00022840"/>
    </source>
</evidence>
<evidence type="ECO:0000313" key="9">
    <source>
        <dbReference type="Proteomes" id="UP001335648"/>
    </source>
</evidence>
<dbReference type="AlphaFoldDB" id="A0AAN8B7U5"/>
<keyword evidence="9" id="KW-1185">Reference proteome</keyword>
<protein>
    <recommendedName>
        <fullName evidence="7">Kinesin motor domain-containing protein</fullName>
    </recommendedName>
</protein>
<keyword evidence="4" id="KW-0206">Cytoskeleton</keyword>
<comment type="similarity">
    <text evidence="5">Belongs to the TRAFAC class myosin-kinesin ATPase superfamily. Kinesin family.</text>
</comment>
<organism evidence="8 9">
    <name type="scientific">Champsocephalus esox</name>
    <name type="common">pike icefish</name>
    <dbReference type="NCBI Taxonomy" id="159716"/>
    <lineage>
        <taxon>Eukaryota</taxon>
        <taxon>Metazoa</taxon>
        <taxon>Chordata</taxon>
        <taxon>Craniata</taxon>
        <taxon>Vertebrata</taxon>
        <taxon>Euteleostomi</taxon>
        <taxon>Actinopterygii</taxon>
        <taxon>Neopterygii</taxon>
        <taxon>Teleostei</taxon>
        <taxon>Neoteleostei</taxon>
        <taxon>Acanthomorphata</taxon>
        <taxon>Eupercaria</taxon>
        <taxon>Perciformes</taxon>
        <taxon>Notothenioidei</taxon>
        <taxon>Channichthyidae</taxon>
        <taxon>Champsocephalus</taxon>
    </lineage>
</organism>
<keyword evidence="3 5" id="KW-0067">ATP-binding</keyword>
<reference evidence="8 9" key="1">
    <citation type="journal article" date="2023" name="Mol. Biol. Evol.">
        <title>Genomics of Secondarily Temperate Adaptation in the Only Non-Antarctic Icefish.</title>
        <authorList>
            <person name="Rivera-Colon A.G."/>
            <person name="Rayamajhi N."/>
            <person name="Minhas B.F."/>
            <person name="Madrigal G."/>
            <person name="Bilyk K.T."/>
            <person name="Yoon V."/>
            <person name="Hune M."/>
            <person name="Gregory S."/>
            <person name="Cheng C.H.C."/>
            <person name="Catchen J.M."/>
        </authorList>
    </citation>
    <scope>NUCLEOTIDE SEQUENCE [LARGE SCALE GENOMIC DNA]</scope>
    <source>
        <strain evidence="8">JC2023a</strain>
    </source>
</reference>
<dbReference type="InterPro" id="IPR036961">
    <property type="entry name" value="Kinesin_motor_dom_sf"/>
</dbReference>
<feature type="domain" description="Kinesin motor" evidence="7">
    <location>
        <begin position="1"/>
        <end position="300"/>
    </location>
</feature>
<evidence type="ECO:0000256" key="6">
    <source>
        <dbReference type="SAM" id="MobiDB-lite"/>
    </source>
</evidence>
<dbReference type="Proteomes" id="UP001335648">
    <property type="component" value="Unassembled WGS sequence"/>
</dbReference>
<dbReference type="GO" id="GO:0007018">
    <property type="term" value="P:microtubule-based movement"/>
    <property type="evidence" value="ECO:0007669"/>
    <property type="project" value="InterPro"/>
</dbReference>
<accession>A0AAN8B7U5</accession>
<dbReference type="Gene3D" id="3.40.850.10">
    <property type="entry name" value="Kinesin motor domain"/>
    <property type="match status" value="1"/>
</dbReference>
<evidence type="ECO:0000313" key="8">
    <source>
        <dbReference type="EMBL" id="KAK5879540.1"/>
    </source>
</evidence>
<name>A0AAN8B7U5_9TELE</name>
<dbReference type="PANTHER" id="PTHR21608:SF5">
    <property type="entry name" value="KINESIN FAMILY MEMBER 26AA"/>
    <property type="match status" value="1"/>
</dbReference>
<feature type="region of interest" description="Disordered" evidence="6">
    <location>
        <begin position="295"/>
        <end position="379"/>
    </location>
</feature>
<dbReference type="GO" id="GO:0003777">
    <property type="term" value="F:microtubule motor activity"/>
    <property type="evidence" value="ECO:0007669"/>
    <property type="project" value="InterPro"/>
</dbReference>
<keyword evidence="5" id="KW-0505">Motor protein</keyword>
<feature type="compositionally biased region" description="Low complexity" evidence="6">
    <location>
        <begin position="297"/>
        <end position="308"/>
    </location>
</feature>
<proteinExistence type="inferred from homology"/>
<evidence type="ECO:0000256" key="2">
    <source>
        <dbReference type="ARBA" id="ARBA00022741"/>
    </source>
</evidence>
<dbReference type="PRINTS" id="PR00380">
    <property type="entry name" value="KINESINHEAVY"/>
</dbReference>
<keyword evidence="4" id="KW-0963">Cytoplasm</keyword>
<sequence>MVRVCSALSESMDSMCLLKLDVRKKLLTLSEAPAGPRRRAAPESFAFDSLFSQDASQAEVCSGAVAEVIQAVVNGADGCVFSFGHANLGKTYTMIGRDCSTQSLGVAPTAISWLFKVMEHRRERSGAGFSVRASAVEISGREEALTDLLADQQGAPTHLLADPACSSAGGQHGAVVLREDPLCGSQLQNQTELRATNAEQAAFLLDVAVAARRSSRSPLDQEARRNSHFLFTLHLSQERKDNKAAMRGGSRLHLLDLGSCETDISRTREGGGGQCLSLSALGNVVLALANGAKHVPYRYSSPPRGPYGVPEDPTGTARPPEDPTGSQRTLQVQLAPQRTLRGPRGPYRYSSPPRGPYGVPEDPTGAGPRLSSSALKGSVPLDVIAHGGV</sequence>
<feature type="compositionally biased region" description="Polar residues" evidence="6">
    <location>
        <begin position="324"/>
        <end position="336"/>
    </location>
</feature>
<evidence type="ECO:0000256" key="1">
    <source>
        <dbReference type="ARBA" id="ARBA00004245"/>
    </source>
</evidence>
<dbReference type="GO" id="GO:0005856">
    <property type="term" value="C:cytoskeleton"/>
    <property type="evidence" value="ECO:0007669"/>
    <property type="project" value="UniProtKB-SubCell"/>
</dbReference>
<dbReference type="GO" id="GO:0005524">
    <property type="term" value="F:ATP binding"/>
    <property type="evidence" value="ECO:0007669"/>
    <property type="project" value="UniProtKB-UniRule"/>
</dbReference>
<dbReference type="Pfam" id="PF00225">
    <property type="entry name" value="Kinesin"/>
    <property type="match status" value="1"/>
</dbReference>
<dbReference type="GO" id="GO:0008017">
    <property type="term" value="F:microtubule binding"/>
    <property type="evidence" value="ECO:0007669"/>
    <property type="project" value="InterPro"/>
</dbReference>
<dbReference type="InterPro" id="IPR027417">
    <property type="entry name" value="P-loop_NTPase"/>
</dbReference>
<evidence type="ECO:0000256" key="5">
    <source>
        <dbReference type="PROSITE-ProRule" id="PRU00283"/>
    </source>
</evidence>
<dbReference type="EMBL" id="JAULUE010002064">
    <property type="protein sequence ID" value="KAK5879540.1"/>
    <property type="molecule type" value="Genomic_DNA"/>
</dbReference>
<keyword evidence="2 5" id="KW-0547">Nucleotide-binding</keyword>
<comment type="subcellular location">
    <subcellularLocation>
        <location evidence="1">Cytoplasm</location>
        <location evidence="1">Cytoskeleton</location>
    </subcellularLocation>
</comment>
<feature type="compositionally biased region" description="Low complexity" evidence="6">
    <location>
        <begin position="342"/>
        <end position="358"/>
    </location>
</feature>
<dbReference type="PROSITE" id="PS50067">
    <property type="entry name" value="KINESIN_MOTOR_2"/>
    <property type="match status" value="1"/>
</dbReference>
<dbReference type="SMART" id="SM00129">
    <property type="entry name" value="KISc"/>
    <property type="match status" value="1"/>
</dbReference>
<evidence type="ECO:0000259" key="7">
    <source>
        <dbReference type="PROSITE" id="PS50067"/>
    </source>
</evidence>
<comment type="caution">
    <text evidence="8">The sequence shown here is derived from an EMBL/GenBank/DDBJ whole genome shotgun (WGS) entry which is preliminary data.</text>
</comment>